<dbReference type="SUPFAM" id="SSF53756">
    <property type="entry name" value="UDP-Glycosyltransferase/glycogen phosphorylase"/>
    <property type="match status" value="1"/>
</dbReference>
<dbReference type="Gene3D" id="3.40.50.2000">
    <property type="entry name" value="Glycogen Phosphorylase B"/>
    <property type="match status" value="2"/>
</dbReference>
<keyword evidence="6 7" id="KW-0320">Glycogen biosynthesis</keyword>
<dbReference type="InterPro" id="IPR001296">
    <property type="entry name" value="Glyco_trans_1"/>
</dbReference>
<dbReference type="PANTHER" id="PTHR45825">
    <property type="entry name" value="GRANULE-BOUND STARCH SYNTHASE 1, CHLOROPLASTIC/AMYLOPLASTIC"/>
    <property type="match status" value="1"/>
</dbReference>
<dbReference type="GO" id="GO:0009011">
    <property type="term" value="F:alpha-1,4-glucan glucosyltransferase (ADP-glucose donor) activity"/>
    <property type="evidence" value="ECO:0007669"/>
    <property type="project" value="UniProtKB-UniRule"/>
</dbReference>
<dbReference type="InterPro" id="IPR013534">
    <property type="entry name" value="Starch_synth_cat_dom"/>
</dbReference>
<feature type="domain" description="Glycosyl transferase family 1" evidence="8">
    <location>
        <begin position="297"/>
        <end position="441"/>
    </location>
</feature>
<evidence type="ECO:0000259" key="8">
    <source>
        <dbReference type="Pfam" id="PF00534"/>
    </source>
</evidence>
<dbReference type="PANTHER" id="PTHR45825:SF11">
    <property type="entry name" value="ALPHA AMYLASE DOMAIN-CONTAINING PROTEIN"/>
    <property type="match status" value="1"/>
</dbReference>
<dbReference type="EMBL" id="PEYT01000003">
    <property type="protein sequence ID" value="PIS23404.1"/>
    <property type="molecule type" value="Genomic_DNA"/>
</dbReference>
<evidence type="ECO:0000256" key="4">
    <source>
        <dbReference type="ARBA" id="ARBA00022676"/>
    </source>
</evidence>
<evidence type="ECO:0000256" key="3">
    <source>
        <dbReference type="ARBA" id="ARBA00010281"/>
    </source>
</evidence>
<dbReference type="GO" id="GO:0004373">
    <property type="term" value="F:alpha-1,4-glucan glucosyltransferase (UDP-glucose donor) activity"/>
    <property type="evidence" value="ECO:0007669"/>
    <property type="project" value="InterPro"/>
</dbReference>
<evidence type="ECO:0000256" key="2">
    <source>
        <dbReference type="ARBA" id="ARBA00002764"/>
    </source>
</evidence>
<dbReference type="Proteomes" id="UP000230340">
    <property type="component" value="Unassembled WGS sequence"/>
</dbReference>
<dbReference type="Pfam" id="PF08323">
    <property type="entry name" value="Glyco_transf_5"/>
    <property type="match status" value="1"/>
</dbReference>
<comment type="caution">
    <text evidence="10">The sequence shown here is derived from an EMBL/GenBank/DDBJ whole genome shotgun (WGS) entry which is preliminary data.</text>
</comment>
<comment type="function">
    <text evidence="2 7">Synthesizes alpha-1,4-glucan chains using ADP-glucose.</text>
</comment>
<evidence type="ECO:0000256" key="1">
    <source>
        <dbReference type="ARBA" id="ARBA00001478"/>
    </source>
</evidence>
<dbReference type="Pfam" id="PF00534">
    <property type="entry name" value="Glycos_transf_1"/>
    <property type="match status" value="1"/>
</dbReference>
<gene>
    <name evidence="7" type="primary">glgA</name>
    <name evidence="10" type="ORF">COT49_00330</name>
</gene>
<evidence type="ECO:0000256" key="6">
    <source>
        <dbReference type="ARBA" id="ARBA00023056"/>
    </source>
</evidence>
<dbReference type="EC" id="2.4.1.21" evidence="7"/>
<dbReference type="InterPro" id="IPR011835">
    <property type="entry name" value="GS/SS"/>
</dbReference>
<evidence type="ECO:0000313" key="10">
    <source>
        <dbReference type="EMBL" id="PIS23404.1"/>
    </source>
</evidence>
<evidence type="ECO:0000256" key="5">
    <source>
        <dbReference type="ARBA" id="ARBA00022679"/>
    </source>
</evidence>
<comment type="pathway">
    <text evidence="7">Glycan biosynthesis; glycogen biosynthesis.</text>
</comment>
<comment type="catalytic activity">
    <reaction evidence="1 7">
        <text>[(1-&gt;4)-alpha-D-glucosyl](n) + ADP-alpha-D-glucose = [(1-&gt;4)-alpha-D-glucosyl](n+1) + ADP + H(+)</text>
        <dbReference type="Rhea" id="RHEA:18189"/>
        <dbReference type="Rhea" id="RHEA-COMP:9584"/>
        <dbReference type="Rhea" id="RHEA-COMP:9587"/>
        <dbReference type="ChEBI" id="CHEBI:15378"/>
        <dbReference type="ChEBI" id="CHEBI:15444"/>
        <dbReference type="ChEBI" id="CHEBI:57498"/>
        <dbReference type="ChEBI" id="CHEBI:456216"/>
        <dbReference type="EC" id="2.4.1.21"/>
    </reaction>
</comment>
<accession>A0A2H0XEP8</accession>
<feature type="binding site" evidence="7">
    <location>
        <position position="15"/>
    </location>
    <ligand>
        <name>ADP-alpha-D-glucose</name>
        <dbReference type="ChEBI" id="CHEBI:57498"/>
    </ligand>
</feature>
<comment type="similarity">
    <text evidence="3 7">Belongs to the glycosyltransferase 1 family. Bacterial/plant glycogen synthase subfamily.</text>
</comment>
<dbReference type="NCBIfam" id="TIGR02095">
    <property type="entry name" value="glgA"/>
    <property type="match status" value="1"/>
</dbReference>
<protein>
    <recommendedName>
        <fullName evidence="7">Glycogen synthase</fullName>
        <ecNumber evidence="7">2.4.1.21</ecNumber>
    </recommendedName>
    <alternativeName>
        <fullName evidence="7">Starch [bacterial glycogen] synthase</fullName>
    </alternativeName>
</protein>
<dbReference type="GO" id="GO:0005978">
    <property type="term" value="P:glycogen biosynthetic process"/>
    <property type="evidence" value="ECO:0007669"/>
    <property type="project" value="UniProtKB-UniRule"/>
</dbReference>
<dbReference type="UniPathway" id="UPA00164"/>
<evidence type="ECO:0000256" key="7">
    <source>
        <dbReference type="HAMAP-Rule" id="MF_00484"/>
    </source>
</evidence>
<dbReference type="AlphaFoldDB" id="A0A2H0XEP8"/>
<keyword evidence="4 7" id="KW-0328">Glycosyltransferase</keyword>
<sequence>MKVLFVASECAPVVKVGGLGDVIGALPVTLKEIGVDTAVVIPAYKPLIDQCQELFKNRLLHTEVRFAGVSTPVNVYQTVIPKSSVPLYLIQNETYLSNGGIYGSPTAFAVSQNEVNRFAFFSKAVTSVFLENPSCDFRPDIIHCNDWHTGLLPKLTRNLIPTIFTIHNLANQGFSATDIVDKLGIYINKSKLLSWDAEDSNIDFILQGIMSADYITTVSPTYAKEILTPSFGEGMQDVLNAREGRIYGILNGVDYKVWDPKTDPSIKKNYSHESLGGKGQCKIALQQELNLPVDLVKPLISFIARLTTQKGIDMIISLLDEILGLGCQIVILGAGDPSLENRLRMKASDLEKEGFFQARVKLEFNDPLAHRIFAGSDIFLAPSRFEPCGLTQMVAMKYGTIPLVRRVGGLADSVESGVTGFSFENFNDSEFMDSLKRALNYFSYKEEWKKLVLTAMQRDFSWTAAAKKYAEIYNLALN</sequence>
<reference evidence="11" key="1">
    <citation type="submission" date="2017-09" db="EMBL/GenBank/DDBJ databases">
        <title>Depth-based differentiation of microbial function through sediment-hosted aquifers and enrichment of novel symbionts in the deep terrestrial subsurface.</title>
        <authorList>
            <person name="Probst A.J."/>
            <person name="Ladd B."/>
            <person name="Jarett J.K."/>
            <person name="Geller-Mcgrath D.E."/>
            <person name="Sieber C.M.K."/>
            <person name="Emerson J.B."/>
            <person name="Anantharaman K."/>
            <person name="Thomas B.C."/>
            <person name="Malmstrom R."/>
            <person name="Stieglmeier M."/>
            <person name="Klingl A."/>
            <person name="Woyke T."/>
            <person name="Ryan C.M."/>
            <person name="Banfield J.F."/>
        </authorList>
    </citation>
    <scope>NUCLEOTIDE SEQUENCE [LARGE SCALE GENOMIC DNA]</scope>
</reference>
<dbReference type="HAMAP" id="MF_00484">
    <property type="entry name" value="Glycogen_synth"/>
    <property type="match status" value="1"/>
</dbReference>
<dbReference type="CDD" id="cd03791">
    <property type="entry name" value="GT5_Glycogen_synthase_DULL1-like"/>
    <property type="match status" value="1"/>
</dbReference>
<name>A0A2H0XEP8_UNCKA</name>
<feature type="domain" description="Starch synthase catalytic" evidence="9">
    <location>
        <begin position="2"/>
        <end position="240"/>
    </location>
</feature>
<evidence type="ECO:0000259" key="9">
    <source>
        <dbReference type="Pfam" id="PF08323"/>
    </source>
</evidence>
<proteinExistence type="inferred from homology"/>
<organism evidence="10 11">
    <name type="scientific">candidate division WWE3 bacterium CG08_land_8_20_14_0_20_40_13</name>
    <dbReference type="NCBI Taxonomy" id="1975084"/>
    <lineage>
        <taxon>Bacteria</taxon>
        <taxon>Katanobacteria</taxon>
    </lineage>
</organism>
<evidence type="ECO:0000313" key="11">
    <source>
        <dbReference type="Proteomes" id="UP000230340"/>
    </source>
</evidence>
<keyword evidence="5 7" id="KW-0808">Transferase</keyword>